<sequence length="242" mass="26641">MAFNNRKINSNQQKFESMVTMKNRFVALLAMVAVITGLSSCLKNNVTPEPPSTVIVFIQGSPAFSMDLLFNSKKANSAPFAFGESVGDRFAPANIKIDFNKAGSDSLLTSVTANFDTLEYHTIVLWGSSPVKSYNIREDFSTISREKANIRFINLVDDTNPVDFFVNNAKFSSSFYQDFQGSAEFQAVEANTVSFSVKDQAGNVLATLADKTLAPHYAYSIIYMGVKGQTGDKKPVIKILQH</sequence>
<evidence type="ECO:0008006" key="3">
    <source>
        <dbReference type="Google" id="ProtNLM"/>
    </source>
</evidence>
<proteinExistence type="predicted"/>
<keyword evidence="2" id="KW-1185">Reference proteome</keyword>
<dbReference type="AlphaFoldDB" id="A0A1N6FTV7"/>
<name>A0A1N6FTV7_9BACT</name>
<organism evidence="1 2">
    <name type="scientific">Chitinophaga niabensis</name>
    <dbReference type="NCBI Taxonomy" id="536979"/>
    <lineage>
        <taxon>Bacteria</taxon>
        <taxon>Pseudomonadati</taxon>
        <taxon>Bacteroidota</taxon>
        <taxon>Chitinophagia</taxon>
        <taxon>Chitinophagales</taxon>
        <taxon>Chitinophagaceae</taxon>
        <taxon>Chitinophaga</taxon>
    </lineage>
</organism>
<dbReference type="Proteomes" id="UP000185003">
    <property type="component" value="Unassembled WGS sequence"/>
</dbReference>
<accession>A0A1N6FTV7</accession>
<gene>
    <name evidence="1" type="ORF">SAMN04488055_2413</name>
</gene>
<evidence type="ECO:0000313" key="2">
    <source>
        <dbReference type="Proteomes" id="UP000185003"/>
    </source>
</evidence>
<protein>
    <recommendedName>
        <fullName evidence="3">DUF4397 domain-containing protein</fullName>
    </recommendedName>
</protein>
<reference evidence="1 2" key="1">
    <citation type="submission" date="2016-11" db="EMBL/GenBank/DDBJ databases">
        <authorList>
            <person name="Jaros S."/>
            <person name="Januszkiewicz K."/>
            <person name="Wedrychowicz H."/>
        </authorList>
    </citation>
    <scope>NUCLEOTIDE SEQUENCE [LARGE SCALE GENOMIC DNA]</scope>
    <source>
        <strain evidence="1 2">DSM 24787</strain>
    </source>
</reference>
<evidence type="ECO:0000313" key="1">
    <source>
        <dbReference type="EMBL" id="SIN98786.1"/>
    </source>
</evidence>
<dbReference type="EMBL" id="FSRA01000001">
    <property type="protein sequence ID" value="SIN98786.1"/>
    <property type="molecule type" value="Genomic_DNA"/>
</dbReference>
<dbReference type="STRING" id="536979.SAMN04488055_2413"/>